<reference evidence="2 3" key="1">
    <citation type="submission" date="2014-06" db="EMBL/GenBank/DDBJ databases">
        <authorList>
            <person name="Swart Estienne"/>
        </authorList>
    </citation>
    <scope>NUCLEOTIDE SEQUENCE [LARGE SCALE GENOMIC DNA]</scope>
    <source>
        <strain evidence="2 3">130c</strain>
    </source>
</reference>
<evidence type="ECO:0000313" key="3">
    <source>
        <dbReference type="Proteomes" id="UP000039865"/>
    </source>
</evidence>
<keyword evidence="3" id="KW-1185">Reference proteome</keyword>
<feature type="region of interest" description="Disordered" evidence="1">
    <location>
        <begin position="1"/>
        <end position="27"/>
    </location>
</feature>
<protein>
    <submittedName>
        <fullName evidence="2">Uncharacterized protein</fullName>
    </submittedName>
</protein>
<dbReference type="InParanoid" id="A0A078A927"/>
<accession>A0A078A927</accession>
<proteinExistence type="predicted"/>
<evidence type="ECO:0000256" key="1">
    <source>
        <dbReference type="SAM" id="MobiDB-lite"/>
    </source>
</evidence>
<dbReference type="EMBL" id="CCKQ01006023">
    <property type="protein sequence ID" value="CDW77308.1"/>
    <property type="molecule type" value="Genomic_DNA"/>
</dbReference>
<organism evidence="2 3">
    <name type="scientific">Stylonychia lemnae</name>
    <name type="common">Ciliate</name>
    <dbReference type="NCBI Taxonomy" id="5949"/>
    <lineage>
        <taxon>Eukaryota</taxon>
        <taxon>Sar</taxon>
        <taxon>Alveolata</taxon>
        <taxon>Ciliophora</taxon>
        <taxon>Intramacronucleata</taxon>
        <taxon>Spirotrichea</taxon>
        <taxon>Stichotrichia</taxon>
        <taxon>Sporadotrichida</taxon>
        <taxon>Oxytrichidae</taxon>
        <taxon>Stylonychinae</taxon>
        <taxon>Stylonychia</taxon>
    </lineage>
</organism>
<name>A0A078A927_STYLE</name>
<evidence type="ECO:0000313" key="2">
    <source>
        <dbReference type="EMBL" id="CDW77308.1"/>
    </source>
</evidence>
<gene>
    <name evidence="2" type="primary">Contig542.g595</name>
    <name evidence="2" type="ORF">STYLEM_6268</name>
</gene>
<dbReference type="Proteomes" id="UP000039865">
    <property type="component" value="Unassembled WGS sequence"/>
</dbReference>
<sequence>MKNNQNFINRQVPQKGHGNQHQSAQKSHLVNQGHQIVNQKLNQYPSQKNIMMNNVLSRNQAQNYQQNQQLMKQQNQMAQKMNRNHSQPSKRNHKGNLLPHIDPMQHMESQLLYKDPFKTENQRHSFIRESIHQENEDTFKSYVHGLDMNKIQEIPLLNHQAYHMPRDFMSDPYLMAAKLYEENKQQQASNFHKKGIFGNQLNLITELPIQSRRYRYELILSYSNSESAIYNEVNDPQPTLIDKVQKQQLQAGNGLIDKLDFNGTKKFFKGDESQYYMGSQFKFEDPEVRRIPISRSQNQLQTLNTFGMSMGPMTLSNQSQQEIIQQLVGKKSVINSGANQNKQILPSSHQNFSQSYVYPYNHPFTERNTLGDSYHNHTFALLPQGNYCFQLMYIQISNFSKSAGSIAFDRLNPFLFIDEAGYLSRIGGSFSSSVQVTQLFDIIFPKFTFILIISVRTPESS</sequence>
<dbReference type="AlphaFoldDB" id="A0A078A927"/>